<dbReference type="GO" id="GO:0015846">
    <property type="term" value="P:polyamine transport"/>
    <property type="evidence" value="ECO:0007669"/>
    <property type="project" value="InterPro"/>
</dbReference>
<gene>
    <name evidence="5" type="ORF">UFOPK4345_01239</name>
</gene>
<dbReference type="GO" id="GO:0042597">
    <property type="term" value="C:periplasmic space"/>
    <property type="evidence" value="ECO:0007669"/>
    <property type="project" value="UniProtKB-SubCell"/>
</dbReference>
<sequence>MSSTSQTYAPFPWLTQTGVGRELAQLDGTPPGIDFEAWRCISIDLGTLLKKIRSSSSTISSSELTVTKFSDRGNRDTKAGAIKMQRRDFLRNLVITTGGITVGGSLLAACGGTSSNTTVDGLAIGTPENPIKLPVTTEAIADGLASESGTLEILNWADYANPESIAIFEKQFGCKVSTSIYDTEEAAIAKLRNGTFKPDLILGMTDTGLAKLVAADLLQPLNKSYITNFGNVIKGLQNPYYDLGSQYTVPYFIYGNGIGYRTDRIDKNAFAKNGYDMLWDAQYNGKLGVLDAYRDTLAMAMFRAGVKDANTSDAAIITKAGEDLISLREATNPKVDILAYTEMPAGNRDINFTWSGDLFTALQYLPEGVSPDVLGFWYPETTVAKNDFMCITKNAKSPVLAHQLINFLSDTDNAMLNREYVGYQPALESITVDLLISTGTIPESLIDALVTPEKYESGLAQVLLEPAVDALWLEQWTAFTAG</sequence>
<dbReference type="PANTHER" id="PTHR30222">
    <property type="entry name" value="SPERMIDINE/PUTRESCINE-BINDING PERIPLASMIC PROTEIN"/>
    <property type="match status" value="1"/>
</dbReference>
<dbReference type="SUPFAM" id="SSF53850">
    <property type="entry name" value="Periplasmic binding protein-like II"/>
    <property type="match status" value="1"/>
</dbReference>
<evidence type="ECO:0000256" key="3">
    <source>
        <dbReference type="ARBA" id="ARBA00022729"/>
    </source>
</evidence>
<reference evidence="5" key="1">
    <citation type="submission" date="2020-05" db="EMBL/GenBank/DDBJ databases">
        <authorList>
            <person name="Chiriac C."/>
            <person name="Salcher M."/>
            <person name="Ghai R."/>
            <person name="Kavagutti S V."/>
        </authorList>
    </citation>
    <scope>NUCLEOTIDE SEQUENCE</scope>
</reference>
<dbReference type="Gene3D" id="3.40.190.10">
    <property type="entry name" value="Periplasmic binding protein-like II"/>
    <property type="match status" value="2"/>
</dbReference>
<evidence type="ECO:0000256" key="1">
    <source>
        <dbReference type="ARBA" id="ARBA00004418"/>
    </source>
</evidence>
<proteinExistence type="predicted"/>
<evidence type="ECO:0000256" key="4">
    <source>
        <dbReference type="ARBA" id="ARBA00022764"/>
    </source>
</evidence>
<protein>
    <submittedName>
        <fullName evidence="5">Unannotated protein</fullName>
    </submittedName>
</protein>
<evidence type="ECO:0000256" key="2">
    <source>
        <dbReference type="ARBA" id="ARBA00022448"/>
    </source>
</evidence>
<dbReference type="PANTHER" id="PTHR30222:SF17">
    <property type="entry name" value="SPERMIDINE_PUTRESCINE-BINDING PERIPLASMIC PROTEIN"/>
    <property type="match status" value="1"/>
</dbReference>
<accession>A0A6J7UNJ7</accession>
<keyword evidence="2" id="KW-0813">Transport</keyword>
<dbReference type="EMBL" id="CAFBQV010000234">
    <property type="protein sequence ID" value="CAB5067531.1"/>
    <property type="molecule type" value="Genomic_DNA"/>
</dbReference>
<organism evidence="5">
    <name type="scientific">freshwater metagenome</name>
    <dbReference type="NCBI Taxonomy" id="449393"/>
    <lineage>
        <taxon>unclassified sequences</taxon>
        <taxon>metagenomes</taxon>
        <taxon>ecological metagenomes</taxon>
    </lineage>
</organism>
<dbReference type="PRINTS" id="PR00909">
    <property type="entry name" value="SPERMDNBNDNG"/>
</dbReference>
<keyword evidence="3" id="KW-0732">Signal</keyword>
<evidence type="ECO:0000313" key="5">
    <source>
        <dbReference type="EMBL" id="CAB5067531.1"/>
    </source>
</evidence>
<name>A0A6J7UNJ7_9ZZZZ</name>
<dbReference type="CDD" id="cd13590">
    <property type="entry name" value="PBP2_PotD_PotF_like"/>
    <property type="match status" value="1"/>
</dbReference>
<comment type="subcellular location">
    <subcellularLocation>
        <location evidence="1">Periplasm</location>
    </subcellularLocation>
</comment>
<dbReference type="AlphaFoldDB" id="A0A6J7UNJ7"/>
<dbReference type="InterPro" id="IPR001188">
    <property type="entry name" value="Sperm_putr-bd"/>
</dbReference>
<dbReference type="GO" id="GO:0019808">
    <property type="term" value="F:polyamine binding"/>
    <property type="evidence" value="ECO:0007669"/>
    <property type="project" value="InterPro"/>
</dbReference>
<keyword evidence="4" id="KW-0574">Periplasm</keyword>